<evidence type="ECO:0000313" key="1">
    <source>
        <dbReference type="EMBL" id="KAH9843331.1"/>
    </source>
</evidence>
<gene>
    <name evidence="1" type="ORF">Tdes44962_MAKER07525</name>
</gene>
<dbReference type="AlphaFoldDB" id="A0A9W7SZ30"/>
<evidence type="ECO:0000313" key="2">
    <source>
        <dbReference type="Proteomes" id="UP001138500"/>
    </source>
</evidence>
<proteinExistence type="predicted"/>
<keyword evidence="2" id="KW-1185">Reference proteome</keyword>
<organism evidence="1 2">
    <name type="scientific">Teratosphaeria destructans</name>
    <dbReference type="NCBI Taxonomy" id="418781"/>
    <lineage>
        <taxon>Eukaryota</taxon>
        <taxon>Fungi</taxon>
        <taxon>Dikarya</taxon>
        <taxon>Ascomycota</taxon>
        <taxon>Pezizomycotina</taxon>
        <taxon>Dothideomycetes</taxon>
        <taxon>Dothideomycetidae</taxon>
        <taxon>Mycosphaerellales</taxon>
        <taxon>Teratosphaeriaceae</taxon>
        <taxon>Teratosphaeria</taxon>
    </lineage>
</organism>
<name>A0A9W7SZ30_9PEZI</name>
<reference evidence="1 2" key="2">
    <citation type="journal article" date="2021" name="Curr. Genet.">
        <title>Genetic response to nitrogen starvation in the aggressive Eucalyptus foliar pathogen Teratosphaeria destructans.</title>
        <authorList>
            <person name="Havenga M."/>
            <person name="Wingfield B.D."/>
            <person name="Wingfield M.J."/>
            <person name="Dreyer L.L."/>
            <person name="Roets F."/>
            <person name="Aylward J."/>
        </authorList>
    </citation>
    <scope>NUCLEOTIDE SEQUENCE [LARGE SCALE GENOMIC DNA]</scope>
    <source>
        <strain evidence="1">CMW44962</strain>
    </source>
</reference>
<accession>A0A9W7SZ30</accession>
<comment type="caution">
    <text evidence="1">The sequence shown here is derived from an EMBL/GenBank/DDBJ whole genome shotgun (WGS) entry which is preliminary data.</text>
</comment>
<reference evidence="1 2" key="1">
    <citation type="journal article" date="2018" name="IMA Fungus">
        <title>IMA Genome-F 10: Nine draft genome sequences of Claviceps purpurea s.lat., including C. arundinis, C. humidiphila, and C. cf. spartinae, pseudomolecules for the pitch canker pathogen Fusarium circinatum, draft genome of Davidsoniella eucalypti, Grosmannia galeiformis, Quambalaria eucalypti, and Teratosphaeria destructans.</title>
        <authorList>
            <person name="Wingfield B.D."/>
            <person name="Liu M."/>
            <person name="Nguyen H.D."/>
            <person name="Lane F.A."/>
            <person name="Morgan S.W."/>
            <person name="De Vos L."/>
            <person name="Wilken P.M."/>
            <person name="Duong T.A."/>
            <person name="Aylward J."/>
            <person name="Coetzee M.P."/>
            <person name="Dadej K."/>
            <person name="De Beer Z.W."/>
            <person name="Findlay W."/>
            <person name="Havenga M."/>
            <person name="Kolarik M."/>
            <person name="Menzies J.G."/>
            <person name="Naidoo K."/>
            <person name="Pochopski O."/>
            <person name="Shoukouhi P."/>
            <person name="Santana Q.C."/>
            <person name="Seifert K.A."/>
            <person name="Soal N."/>
            <person name="Steenkamp E.T."/>
            <person name="Tatham C.T."/>
            <person name="van der Nest M.A."/>
            <person name="Wingfield M.J."/>
        </authorList>
    </citation>
    <scope>NUCLEOTIDE SEQUENCE [LARGE SCALE GENOMIC DNA]</scope>
    <source>
        <strain evidence="1">CMW44962</strain>
    </source>
</reference>
<dbReference type="Proteomes" id="UP001138500">
    <property type="component" value="Unassembled WGS sequence"/>
</dbReference>
<dbReference type="EMBL" id="RIBY02000391">
    <property type="protein sequence ID" value="KAH9843331.1"/>
    <property type="molecule type" value="Genomic_DNA"/>
</dbReference>
<sequence>MSAAMFAWCGIPLRCSCGASLEVRTSLASRNGLLDMLMGLGVGTCEACAGEVARLRNGLLEEKVVERLLDEGWPYP</sequence>
<protein>
    <submittedName>
        <fullName evidence="1">Uncharacterized protein</fullName>
    </submittedName>
</protein>